<name>A0ABP8TX46_9ACTN</name>
<dbReference type="Pfam" id="PF00005">
    <property type="entry name" value="ABC_tran"/>
    <property type="match status" value="1"/>
</dbReference>
<dbReference type="EMBL" id="BAABHJ010000039">
    <property type="protein sequence ID" value="GAA4617299.1"/>
    <property type="molecule type" value="Genomic_DNA"/>
</dbReference>
<dbReference type="InterPro" id="IPR027417">
    <property type="entry name" value="P-loop_NTPase"/>
</dbReference>
<protein>
    <submittedName>
        <fullName evidence="4">ATP-binding cassette domain-containing protein</fullName>
    </submittedName>
</protein>
<evidence type="ECO:0000256" key="1">
    <source>
        <dbReference type="ARBA" id="ARBA00022741"/>
    </source>
</evidence>
<dbReference type="InterPro" id="IPR003439">
    <property type="entry name" value="ABC_transporter-like_ATP-bd"/>
</dbReference>
<keyword evidence="1" id="KW-0547">Nucleotide-binding</keyword>
<evidence type="ECO:0000259" key="3">
    <source>
        <dbReference type="PROSITE" id="PS50893"/>
    </source>
</evidence>
<evidence type="ECO:0000313" key="5">
    <source>
        <dbReference type="Proteomes" id="UP001500212"/>
    </source>
</evidence>
<dbReference type="InterPro" id="IPR015854">
    <property type="entry name" value="ABC_transpr_LolD-like"/>
</dbReference>
<feature type="domain" description="ABC transporter" evidence="3">
    <location>
        <begin position="24"/>
        <end position="248"/>
    </location>
</feature>
<accession>A0ABP8TX46</accession>
<keyword evidence="2 4" id="KW-0067">ATP-binding</keyword>
<dbReference type="InterPro" id="IPR003593">
    <property type="entry name" value="AAA+_ATPase"/>
</dbReference>
<gene>
    <name evidence="4" type="ORF">GCM10023195_77170</name>
</gene>
<dbReference type="SMART" id="SM00382">
    <property type="entry name" value="AAA"/>
    <property type="match status" value="1"/>
</dbReference>
<evidence type="ECO:0000256" key="2">
    <source>
        <dbReference type="ARBA" id="ARBA00022840"/>
    </source>
</evidence>
<keyword evidence="5" id="KW-1185">Reference proteome</keyword>
<sequence length="248" mass="25054">MSVRDGATTRTDGAPAAPADRALVRCVNVARTFGAGPTAVVAVHDVSCTVPPGARVALMGPSGSGKSTLLHLIAGLDAPTGGTIAWPGLGGGPNGRPGLIGVIFQGPSLIPTLDVTENVALPLLFAGVSAEAAAARATVALERVGIADLGPKLPEELSGGQAQRAAVARVIAGRPRLILADEPTGQLDHETGGHVISVLLTAAEELEAALIVTTHDSQIASRLPHRWTMRDGGLTTRGTGPGADDRRP</sequence>
<dbReference type="Proteomes" id="UP001500212">
    <property type="component" value="Unassembled WGS sequence"/>
</dbReference>
<dbReference type="PANTHER" id="PTHR24220">
    <property type="entry name" value="IMPORT ATP-BINDING PROTEIN"/>
    <property type="match status" value="1"/>
</dbReference>
<dbReference type="SUPFAM" id="SSF52540">
    <property type="entry name" value="P-loop containing nucleoside triphosphate hydrolases"/>
    <property type="match status" value="1"/>
</dbReference>
<dbReference type="PROSITE" id="PS00211">
    <property type="entry name" value="ABC_TRANSPORTER_1"/>
    <property type="match status" value="1"/>
</dbReference>
<comment type="caution">
    <text evidence="4">The sequence shown here is derived from an EMBL/GenBank/DDBJ whole genome shotgun (WGS) entry which is preliminary data.</text>
</comment>
<proteinExistence type="predicted"/>
<dbReference type="PROSITE" id="PS50893">
    <property type="entry name" value="ABC_TRANSPORTER_2"/>
    <property type="match status" value="1"/>
</dbReference>
<reference evidence="5" key="1">
    <citation type="journal article" date="2019" name="Int. J. Syst. Evol. Microbiol.">
        <title>The Global Catalogue of Microorganisms (GCM) 10K type strain sequencing project: providing services to taxonomists for standard genome sequencing and annotation.</title>
        <authorList>
            <consortium name="The Broad Institute Genomics Platform"/>
            <consortium name="The Broad Institute Genome Sequencing Center for Infectious Disease"/>
            <person name="Wu L."/>
            <person name="Ma J."/>
        </authorList>
    </citation>
    <scope>NUCLEOTIDE SEQUENCE [LARGE SCALE GENOMIC DNA]</scope>
    <source>
        <strain evidence="5">JCM 17938</strain>
    </source>
</reference>
<dbReference type="GO" id="GO:0005524">
    <property type="term" value="F:ATP binding"/>
    <property type="evidence" value="ECO:0007669"/>
    <property type="project" value="UniProtKB-KW"/>
</dbReference>
<organism evidence="4 5">
    <name type="scientific">Actinoallomurus liliacearum</name>
    <dbReference type="NCBI Taxonomy" id="1080073"/>
    <lineage>
        <taxon>Bacteria</taxon>
        <taxon>Bacillati</taxon>
        <taxon>Actinomycetota</taxon>
        <taxon>Actinomycetes</taxon>
        <taxon>Streptosporangiales</taxon>
        <taxon>Thermomonosporaceae</taxon>
        <taxon>Actinoallomurus</taxon>
    </lineage>
</organism>
<evidence type="ECO:0000313" key="4">
    <source>
        <dbReference type="EMBL" id="GAA4617299.1"/>
    </source>
</evidence>
<dbReference type="PANTHER" id="PTHR24220:SF685">
    <property type="entry name" value="ABC TRANSPORTER RELATED"/>
    <property type="match status" value="1"/>
</dbReference>
<dbReference type="InterPro" id="IPR017871">
    <property type="entry name" value="ABC_transporter-like_CS"/>
</dbReference>
<dbReference type="Gene3D" id="3.40.50.300">
    <property type="entry name" value="P-loop containing nucleotide triphosphate hydrolases"/>
    <property type="match status" value="1"/>
</dbReference>